<name>A0A8H7T0P1_9HELO</name>
<proteinExistence type="predicted"/>
<feature type="compositionally biased region" description="Acidic residues" evidence="1">
    <location>
        <begin position="257"/>
        <end position="268"/>
    </location>
</feature>
<protein>
    <submittedName>
        <fullName evidence="2">Uncharacterized protein</fullName>
    </submittedName>
</protein>
<dbReference type="Proteomes" id="UP000664132">
    <property type="component" value="Unassembled WGS sequence"/>
</dbReference>
<feature type="region of interest" description="Disordered" evidence="1">
    <location>
        <begin position="221"/>
        <end position="275"/>
    </location>
</feature>
<feature type="region of interest" description="Disordered" evidence="1">
    <location>
        <begin position="120"/>
        <end position="153"/>
    </location>
</feature>
<evidence type="ECO:0000313" key="3">
    <source>
        <dbReference type="Proteomes" id="UP000664132"/>
    </source>
</evidence>
<keyword evidence="3" id="KW-1185">Reference proteome</keyword>
<sequence length="275" mass="30391">MIQIPTLIKQTGMWTDMQVAAYRLLLGKCQARKGSRRGLHDGMVDIQTEGLKIIIAGYNDAVMDDALANPYGHKAIQVNALDKGSSKLDRVQGLHVYVSTSNVHSNVALEHPAAVMEGTLDGKMRTKPMSKEKASKRESKDHPDEECPGDDDDDIISCDDCGGEVKGRCKGVSRSFAPFPIIEIPRMLICSYGQDPADDFRYKGCACWPSTSNEQSCEHIPFKNPKNPQPEIDENFARWGALPRRTDESAYAKDPNEGCDDEEGDSNNDDQIART</sequence>
<dbReference type="AlphaFoldDB" id="A0A8H7T0P1"/>
<accession>A0A8H7T0P1</accession>
<evidence type="ECO:0000313" key="2">
    <source>
        <dbReference type="EMBL" id="KAG4412380.1"/>
    </source>
</evidence>
<organism evidence="2 3">
    <name type="scientific">Cadophora malorum</name>
    <dbReference type="NCBI Taxonomy" id="108018"/>
    <lineage>
        <taxon>Eukaryota</taxon>
        <taxon>Fungi</taxon>
        <taxon>Dikarya</taxon>
        <taxon>Ascomycota</taxon>
        <taxon>Pezizomycotina</taxon>
        <taxon>Leotiomycetes</taxon>
        <taxon>Helotiales</taxon>
        <taxon>Ploettnerulaceae</taxon>
        <taxon>Cadophora</taxon>
    </lineage>
</organism>
<gene>
    <name evidence="2" type="ORF">IFR04_014476</name>
</gene>
<dbReference type="EMBL" id="JAFJYH010000382">
    <property type="protein sequence ID" value="KAG4412380.1"/>
    <property type="molecule type" value="Genomic_DNA"/>
</dbReference>
<comment type="caution">
    <text evidence="2">The sequence shown here is derived from an EMBL/GenBank/DDBJ whole genome shotgun (WGS) entry which is preliminary data.</text>
</comment>
<feature type="compositionally biased region" description="Basic and acidic residues" evidence="1">
    <location>
        <begin position="120"/>
        <end position="145"/>
    </location>
</feature>
<reference evidence="2" key="1">
    <citation type="submission" date="2021-02" db="EMBL/GenBank/DDBJ databases">
        <title>Genome sequence Cadophora malorum strain M34.</title>
        <authorList>
            <person name="Stefanovic E."/>
            <person name="Vu D."/>
            <person name="Scully C."/>
            <person name="Dijksterhuis J."/>
            <person name="Roader J."/>
            <person name="Houbraken J."/>
        </authorList>
    </citation>
    <scope>NUCLEOTIDE SEQUENCE</scope>
    <source>
        <strain evidence="2">M34</strain>
    </source>
</reference>
<feature type="compositionally biased region" description="Basic and acidic residues" evidence="1">
    <location>
        <begin position="244"/>
        <end position="256"/>
    </location>
</feature>
<evidence type="ECO:0000256" key="1">
    <source>
        <dbReference type="SAM" id="MobiDB-lite"/>
    </source>
</evidence>